<dbReference type="Pfam" id="PF10615">
    <property type="entry name" value="DUF2470"/>
    <property type="match status" value="1"/>
</dbReference>
<dbReference type="RefSeq" id="XP_017989522.1">
    <property type="nucleotide sequence ID" value="XM_018134206.1"/>
</dbReference>
<reference evidence="2 3" key="1">
    <citation type="submission" date="2016-01" db="EMBL/GenBank/DDBJ databases">
        <title>Genome sequence of the yeast Holleya sinecauda.</title>
        <authorList>
            <person name="Dietrich F.S."/>
        </authorList>
    </citation>
    <scope>NUCLEOTIDE SEQUENCE [LARGE SCALE GENOMIC DNA]</scope>
    <source>
        <strain evidence="2 3">ATCC 58844</strain>
    </source>
</reference>
<accession>A0A0X8HVK5</accession>
<dbReference type="OrthoDB" id="5553410at2759"/>
<dbReference type="PANTHER" id="PTHR37783">
    <property type="entry name" value="MEMBRANE PROTEIN, PUTATIVE (AFU_ORTHOLOGUE AFUA_1G04315)-RELATED"/>
    <property type="match status" value="1"/>
</dbReference>
<dbReference type="AlphaFoldDB" id="A0A0X8HVK5"/>
<proteinExistence type="predicted"/>
<dbReference type="InterPro" id="IPR037119">
    <property type="entry name" value="Haem_oxidase_HugZ-like_sf"/>
</dbReference>
<gene>
    <name evidence="2" type="ORF">AW171_hschr84575</name>
</gene>
<evidence type="ECO:0000259" key="1">
    <source>
        <dbReference type="Pfam" id="PF10615"/>
    </source>
</evidence>
<dbReference type="PANTHER" id="PTHR37783:SF1">
    <property type="entry name" value="MEMBRANE PROTEIN, PUTATIVE (AFU_ORTHOLOGUE AFUA_1G04315)-RELATED"/>
    <property type="match status" value="1"/>
</dbReference>
<protein>
    <submittedName>
        <fullName evidence="2">HHL244Cp</fullName>
    </submittedName>
</protein>
<dbReference type="EMBL" id="CP014248">
    <property type="protein sequence ID" value="AMD22526.1"/>
    <property type="molecule type" value="Genomic_DNA"/>
</dbReference>
<evidence type="ECO:0000313" key="3">
    <source>
        <dbReference type="Proteomes" id="UP000243052"/>
    </source>
</evidence>
<sequence>MVDPVSERIMLHMNKEHKTAIEDYLVYYGKVPMTEKISDIWMIELEKDHFTLQFKHSELELELQKTIIFDPPLKDWSEAKPRFIEMSKEAAAGRGYSHIQVKDIDYPSVQEWLLIALIYLPVLIYFKRDVIDSVPLPEIVYEVISQDVALLGIIAGVFICHNIECYVLLRPRLVKYRVPKDYSIDWYFFGLLEGYSAIKRFDRMVQKMLENNA</sequence>
<dbReference type="Proteomes" id="UP000243052">
    <property type="component" value="Chromosome viii"/>
</dbReference>
<name>A0A0X8HVK5_9SACH</name>
<organism evidence="2 3">
    <name type="scientific">Eremothecium sinecaudum</name>
    <dbReference type="NCBI Taxonomy" id="45286"/>
    <lineage>
        <taxon>Eukaryota</taxon>
        <taxon>Fungi</taxon>
        <taxon>Dikarya</taxon>
        <taxon>Ascomycota</taxon>
        <taxon>Saccharomycotina</taxon>
        <taxon>Saccharomycetes</taxon>
        <taxon>Saccharomycetales</taxon>
        <taxon>Saccharomycetaceae</taxon>
        <taxon>Eremothecium</taxon>
    </lineage>
</organism>
<dbReference type="GeneID" id="28725885"/>
<keyword evidence="3" id="KW-1185">Reference proteome</keyword>
<feature type="domain" description="DUF2470" evidence="1">
    <location>
        <begin position="6"/>
        <end position="86"/>
    </location>
</feature>
<dbReference type="InterPro" id="IPR019595">
    <property type="entry name" value="DUF2470"/>
</dbReference>
<dbReference type="Gene3D" id="3.20.180.10">
    <property type="entry name" value="PNP-oxidase-like"/>
    <property type="match status" value="1"/>
</dbReference>
<evidence type="ECO:0000313" key="2">
    <source>
        <dbReference type="EMBL" id="AMD22526.1"/>
    </source>
</evidence>